<dbReference type="PRINTS" id="PR01713">
    <property type="entry name" value="NUCEPIMERASE"/>
</dbReference>
<dbReference type="KEGG" id="plyc:GXP70_05300"/>
<organism evidence="3 4">
    <name type="scientific">Paenibacillus lycopersici</name>
    <dbReference type="NCBI Taxonomy" id="2704462"/>
    <lineage>
        <taxon>Bacteria</taxon>
        <taxon>Bacillati</taxon>
        <taxon>Bacillota</taxon>
        <taxon>Bacilli</taxon>
        <taxon>Bacillales</taxon>
        <taxon>Paenibacillaceae</taxon>
        <taxon>Paenibacillus</taxon>
    </lineage>
</organism>
<evidence type="ECO:0000259" key="2">
    <source>
        <dbReference type="Pfam" id="PF01370"/>
    </source>
</evidence>
<dbReference type="AlphaFoldDB" id="A0A6C0FVX6"/>
<dbReference type="Pfam" id="PF01370">
    <property type="entry name" value="Epimerase"/>
    <property type="match status" value="1"/>
</dbReference>
<accession>A0A6C0FVX6</accession>
<keyword evidence="4" id="KW-1185">Reference proteome</keyword>
<dbReference type="InterPro" id="IPR001509">
    <property type="entry name" value="Epimerase_deHydtase"/>
</dbReference>
<dbReference type="Gene3D" id="3.90.25.10">
    <property type="entry name" value="UDP-galactose 4-epimerase, domain 1"/>
    <property type="match status" value="1"/>
</dbReference>
<name>A0A6C0FVX6_9BACL</name>
<sequence>MSTYCVTGGAGFIGSHLCERLLKLGHRVVCIDNFNGLYDYKIKIANILNSTGKDATFQFDGQEADLLHLQQAVNGDNYRLAVADIRHADELAAVFGSERIDAVIHLAAMAGVRPSIADPLLYEDVNVRGTMTVLEAMRKHGVRKWLCASSSSVYGNQTKVPFSETDRVDRSISPYAATKKACEVLAHTYYHLHGIDTMLLRFFTVYGERQRPDLAIHKFVGMLDRGEPLTIYGDGSSRRDYTYVGDIVDGIVGALAYVEANESVYEIVNLGTNRTISLLDLVRSVEAELGKEASIRWMPNQPGDVEQTYADISRANELFGYDPQSNFAEGLHRFVNWYRGSSHGQALGHRADL</sequence>
<dbReference type="EMBL" id="CP048209">
    <property type="protein sequence ID" value="QHT59444.1"/>
    <property type="molecule type" value="Genomic_DNA"/>
</dbReference>
<dbReference type="PANTHER" id="PTHR43000">
    <property type="entry name" value="DTDP-D-GLUCOSE 4,6-DEHYDRATASE-RELATED"/>
    <property type="match status" value="1"/>
</dbReference>
<protein>
    <submittedName>
        <fullName evidence="3">NAD-dependent epimerase/dehydratase family protein</fullName>
    </submittedName>
</protein>
<dbReference type="RefSeq" id="WP_162355510.1">
    <property type="nucleotide sequence ID" value="NZ_CP048209.1"/>
</dbReference>
<feature type="domain" description="NAD-dependent epimerase/dehydratase" evidence="2">
    <location>
        <begin position="5"/>
        <end position="271"/>
    </location>
</feature>
<reference evidence="3 4" key="1">
    <citation type="submission" date="2020-01" db="EMBL/GenBank/DDBJ databases">
        <title>Paenibacillus sp. nov., isolated from tomato rhizosphere.</title>
        <authorList>
            <person name="Weon H.-Y."/>
            <person name="Lee S.A."/>
        </authorList>
    </citation>
    <scope>NUCLEOTIDE SEQUENCE [LARGE SCALE GENOMIC DNA]</scope>
    <source>
        <strain evidence="3 4">12200R-189</strain>
    </source>
</reference>
<comment type="similarity">
    <text evidence="1">Belongs to the NAD(P)-dependent epimerase/dehydratase family.</text>
</comment>
<dbReference type="SUPFAM" id="SSF51735">
    <property type="entry name" value="NAD(P)-binding Rossmann-fold domains"/>
    <property type="match status" value="1"/>
</dbReference>
<dbReference type="InterPro" id="IPR036291">
    <property type="entry name" value="NAD(P)-bd_dom_sf"/>
</dbReference>
<dbReference type="Proteomes" id="UP000476064">
    <property type="component" value="Chromosome"/>
</dbReference>
<evidence type="ECO:0000313" key="3">
    <source>
        <dbReference type="EMBL" id="QHT59444.1"/>
    </source>
</evidence>
<dbReference type="Gene3D" id="3.40.50.720">
    <property type="entry name" value="NAD(P)-binding Rossmann-like Domain"/>
    <property type="match status" value="1"/>
</dbReference>
<gene>
    <name evidence="3" type="ORF">GXP70_05300</name>
</gene>
<evidence type="ECO:0000256" key="1">
    <source>
        <dbReference type="ARBA" id="ARBA00007637"/>
    </source>
</evidence>
<evidence type="ECO:0000313" key="4">
    <source>
        <dbReference type="Proteomes" id="UP000476064"/>
    </source>
</evidence>
<proteinExistence type="inferred from homology"/>